<keyword evidence="3" id="KW-1185">Reference proteome</keyword>
<organism evidence="2 3">
    <name type="scientific">Punica granatum</name>
    <name type="common">Pomegranate</name>
    <dbReference type="NCBI Taxonomy" id="22663"/>
    <lineage>
        <taxon>Eukaryota</taxon>
        <taxon>Viridiplantae</taxon>
        <taxon>Streptophyta</taxon>
        <taxon>Embryophyta</taxon>
        <taxon>Tracheophyta</taxon>
        <taxon>Spermatophyta</taxon>
        <taxon>Magnoliopsida</taxon>
        <taxon>eudicotyledons</taxon>
        <taxon>Gunneridae</taxon>
        <taxon>Pentapetalae</taxon>
        <taxon>rosids</taxon>
        <taxon>malvids</taxon>
        <taxon>Myrtales</taxon>
        <taxon>Lythraceae</taxon>
        <taxon>Punica</taxon>
    </lineage>
</organism>
<dbReference type="AlphaFoldDB" id="A0A2I0HUU5"/>
<proteinExistence type="predicted"/>
<gene>
    <name evidence="2" type="ORF">CRG98_044128</name>
</gene>
<accession>A0A2I0HUU5</accession>
<dbReference type="EMBL" id="PGOL01005287">
    <property type="protein sequence ID" value="PKI35481.1"/>
    <property type="molecule type" value="Genomic_DNA"/>
</dbReference>
<feature type="region of interest" description="Disordered" evidence="1">
    <location>
        <begin position="1"/>
        <end position="86"/>
    </location>
</feature>
<feature type="compositionally biased region" description="Polar residues" evidence="1">
    <location>
        <begin position="1"/>
        <end position="10"/>
    </location>
</feature>
<reference evidence="2 3" key="1">
    <citation type="submission" date="2017-11" db="EMBL/GenBank/DDBJ databases">
        <title>De-novo sequencing of pomegranate (Punica granatum L.) genome.</title>
        <authorList>
            <person name="Akparov Z."/>
            <person name="Amiraslanov A."/>
            <person name="Hajiyeva S."/>
            <person name="Abbasov M."/>
            <person name="Kaur K."/>
            <person name="Hamwieh A."/>
            <person name="Solovyev V."/>
            <person name="Salamov A."/>
            <person name="Braich B."/>
            <person name="Kosarev P."/>
            <person name="Mahmoud A."/>
            <person name="Hajiyev E."/>
            <person name="Babayeva S."/>
            <person name="Izzatullayeva V."/>
            <person name="Mammadov A."/>
            <person name="Mammadov A."/>
            <person name="Sharifova S."/>
            <person name="Ojaghi J."/>
            <person name="Eynullazada K."/>
            <person name="Bayramov B."/>
            <person name="Abdulazimova A."/>
            <person name="Shahmuradov I."/>
        </authorList>
    </citation>
    <scope>NUCLEOTIDE SEQUENCE [LARGE SCALE GENOMIC DNA]</scope>
    <source>
        <strain evidence="3">cv. AG2017</strain>
        <tissue evidence="2">Leaf</tissue>
    </source>
</reference>
<sequence>CPVPVTSTRHPSPAPIIEHARARHRCSSPASITDRASAHHRAHQCPSPSTPVLVTNASHLSPAPVTSATSARHQHHQRPSPCLPTPVIVPDACHRA</sequence>
<evidence type="ECO:0000256" key="1">
    <source>
        <dbReference type="SAM" id="MobiDB-lite"/>
    </source>
</evidence>
<evidence type="ECO:0000313" key="2">
    <source>
        <dbReference type="EMBL" id="PKI35481.1"/>
    </source>
</evidence>
<protein>
    <submittedName>
        <fullName evidence="2">Uncharacterized protein</fullName>
    </submittedName>
</protein>
<comment type="caution">
    <text evidence="2">The sequence shown here is derived from an EMBL/GenBank/DDBJ whole genome shotgun (WGS) entry which is preliminary data.</text>
</comment>
<evidence type="ECO:0000313" key="3">
    <source>
        <dbReference type="Proteomes" id="UP000233551"/>
    </source>
</evidence>
<feature type="compositionally biased region" description="Polar residues" evidence="1">
    <location>
        <begin position="46"/>
        <end position="71"/>
    </location>
</feature>
<feature type="non-terminal residue" evidence="2">
    <location>
        <position position="1"/>
    </location>
</feature>
<dbReference type="Proteomes" id="UP000233551">
    <property type="component" value="Unassembled WGS sequence"/>
</dbReference>
<name>A0A2I0HUU5_PUNGR</name>